<sequence length="166" mass="18987">MLLHQDQVVKTGDLVSAGSLKEGQVILNEIPPNGWEYVKIVKTSKCKTGKHGSAKVMLEGRNVVTHANRKIVKTSGENVQVINFVRIAYEVTDALPEDGFIFVRPYGVDTFDVQFDLNRIRTDEDRVEILKRWRDFNTCPIENRKDEILVLKLVFWQDGSVDLDKQ</sequence>
<dbReference type="Pfam" id="PF21485">
    <property type="entry name" value="IF5A-like_N"/>
    <property type="match status" value="1"/>
</dbReference>
<accession>J9DF58</accession>
<name>J9DF58_EDHAE</name>
<reference evidence="3" key="2">
    <citation type="submission" date="2015-07" db="EMBL/GenBank/DDBJ databases">
        <title>Contrasting host-pathogen interactions and genome evolution in two generalist and specialist microsporidian pathogens of mosquitoes.</title>
        <authorList>
            <consortium name="The Broad Institute Genomics Platform"/>
            <consortium name="The Broad Institute Genome Sequencing Center for Infectious Disease"/>
            <person name="Cuomo C.A."/>
            <person name="Sanscrainte N.D."/>
            <person name="Goldberg J.M."/>
            <person name="Heiman D."/>
            <person name="Young S."/>
            <person name="Zeng Q."/>
            <person name="Becnel J.J."/>
            <person name="Birren B.W."/>
        </authorList>
    </citation>
    <scope>NUCLEOTIDE SEQUENCE [LARGE SCALE GENOMIC DNA]</scope>
    <source>
        <strain evidence="3">USNM 41457</strain>
    </source>
</reference>
<reference evidence="2 3" key="1">
    <citation type="submission" date="2011-08" db="EMBL/GenBank/DDBJ databases">
        <authorList>
            <person name="Liu Z.J."/>
            <person name="Shi F.L."/>
            <person name="Lu J.Q."/>
            <person name="Li M."/>
            <person name="Wang Z.L."/>
        </authorList>
    </citation>
    <scope>NUCLEOTIDE SEQUENCE [LARGE SCALE GENOMIC DNA]</scope>
    <source>
        <strain evidence="2 3">USNM 41457</strain>
    </source>
</reference>
<dbReference type="VEuPathDB" id="MicrosporidiaDB:EDEG_04046"/>
<dbReference type="InterPro" id="IPR048670">
    <property type="entry name" value="IF5A-like_N"/>
</dbReference>
<evidence type="ECO:0000259" key="1">
    <source>
        <dbReference type="Pfam" id="PF21485"/>
    </source>
</evidence>
<dbReference type="Proteomes" id="UP000003163">
    <property type="component" value="Unassembled WGS sequence"/>
</dbReference>
<comment type="caution">
    <text evidence="2">The sequence shown here is derived from an EMBL/GenBank/DDBJ whole genome shotgun (WGS) entry which is preliminary data.</text>
</comment>
<feature type="domain" description="Translation initiation factor 5A-like N-terminal" evidence="1">
    <location>
        <begin position="16"/>
        <end position="66"/>
    </location>
</feature>
<dbReference type="GO" id="GO:0003746">
    <property type="term" value="F:translation elongation factor activity"/>
    <property type="evidence" value="ECO:0007669"/>
    <property type="project" value="InterPro"/>
</dbReference>
<dbReference type="GO" id="GO:0043022">
    <property type="term" value="F:ribosome binding"/>
    <property type="evidence" value="ECO:0007669"/>
    <property type="project" value="InterPro"/>
</dbReference>
<dbReference type="AlphaFoldDB" id="J9DF58"/>
<dbReference type="SUPFAM" id="SSF50104">
    <property type="entry name" value="Translation proteins SH3-like domain"/>
    <property type="match status" value="1"/>
</dbReference>
<evidence type="ECO:0000313" key="3">
    <source>
        <dbReference type="Proteomes" id="UP000003163"/>
    </source>
</evidence>
<dbReference type="GO" id="GO:0045905">
    <property type="term" value="P:positive regulation of translational termination"/>
    <property type="evidence" value="ECO:0007669"/>
    <property type="project" value="InterPro"/>
</dbReference>
<dbReference type="EMBL" id="AFBI03000214">
    <property type="protein sequence ID" value="EJW01235.1"/>
    <property type="molecule type" value="Genomic_DNA"/>
</dbReference>
<organism evidence="2 3">
    <name type="scientific">Edhazardia aedis (strain USNM 41457)</name>
    <name type="common">Microsporidian parasite</name>
    <dbReference type="NCBI Taxonomy" id="1003232"/>
    <lineage>
        <taxon>Eukaryota</taxon>
        <taxon>Fungi</taxon>
        <taxon>Fungi incertae sedis</taxon>
        <taxon>Microsporidia</taxon>
        <taxon>Edhazardia</taxon>
    </lineage>
</organism>
<gene>
    <name evidence="2" type="ORF">EDEG_04046</name>
</gene>
<dbReference type="PROSITE" id="PS00302">
    <property type="entry name" value="IF5A_HYPUSINE"/>
    <property type="match status" value="1"/>
</dbReference>
<dbReference type="InParanoid" id="J9DF58"/>
<proteinExistence type="predicted"/>
<evidence type="ECO:0000313" key="2">
    <source>
        <dbReference type="EMBL" id="EJW01235.1"/>
    </source>
</evidence>
<dbReference type="InterPro" id="IPR008991">
    <property type="entry name" value="Translation_prot_SH3-like_sf"/>
</dbReference>
<dbReference type="GO" id="GO:0045901">
    <property type="term" value="P:positive regulation of translational elongation"/>
    <property type="evidence" value="ECO:0007669"/>
    <property type="project" value="InterPro"/>
</dbReference>
<dbReference type="InterPro" id="IPR019769">
    <property type="entry name" value="Trans_elong_IF5A_hypusine_site"/>
</dbReference>
<dbReference type="OrthoDB" id="9975114at2759"/>
<keyword evidence="3" id="KW-1185">Reference proteome</keyword>
<dbReference type="InterPro" id="IPR014722">
    <property type="entry name" value="Rib_uL2_dom2"/>
</dbReference>
<protein>
    <recommendedName>
        <fullName evidence="1">Translation initiation factor 5A-like N-terminal domain-containing protein</fullName>
    </recommendedName>
</protein>
<dbReference type="GO" id="GO:0003723">
    <property type="term" value="F:RNA binding"/>
    <property type="evidence" value="ECO:0007669"/>
    <property type="project" value="InterPro"/>
</dbReference>
<dbReference type="Gene3D" id="2.30.30.30">
    <property type="match status" value="1"/>
</dbReference>
<dbReference type="HOGENOM" id="CLU_1644819_0_0_1"/>